<dbReference type="EMBL" id="JANBTW010000164">
    <property type="protein sequence ID" value="KAJ2669072.1"/>
    <property type="molecule type" value="Genomic_DNA"/>
</dbReference>
<reference evidence="3" key="1">
    <citation type="submission" date="2022-07" db="EMBL/GenBank/DDBJ databases">
        <title>Phylogenomic reconstructions and comparative analyses of Kickxellomycotina fungi.</title>
        <authorList>
            <person name="Reynolds N.K."/>
            <person name="Stajich J.E."/>
            <person name="Barry K."/>
            <person name="Grigoriev I.V."/>
            <person name="Crous P."/>
            <person name="Smith M.E."/>
        </authorList>
    </citation>
    <scope>NUCLEOTIDE SEQUENCE</scope>
    <source>
        <strain evidence="3">NRRL 3115</strain>
    </source>
</reference>
<dbReference type="OrthoDB" id="9995306at2759"/>
<dbReference type="GO" id="GO:0002098">
    <property type="term" value="P:tRNA wobble uridine modification"/>
    <property type="evidence" value="ECO:0007669"/>
    <property type="project" value="InterPro"/>
</dbReference>
<name>A0A9W8KUZ0_9FUNG</name>
<dbReference type="InterPro" id="IPR018627">
    <property type="entry name" value="ELP6"/>
</dbReference>
<evidence type="ECO:0000313" key="4">
    <source>
        <dbReference type="Proteomes" id="UP001151518"/>
    </source>
</evidence>
<protein>
    <submittedName>
        <fullName evidence="3">Elongator subunit elp6</fullName>
    </submittedName>
</protein>
<dbReference type="Gene3D" id="3.40.50.300">
    <property type="entry name" value="P-loop containing nucleotide triphosphate hydrolases"/>
    <property type="match status" value="1"/>
</dbReference>
<sequence>MATYKTLSSSLNWPQGLPEQGTTTVICGELEAEGSVLLPHFISSSIAESVVLVSFTQTLNHYMHIMRKMGVNLGKHKFQFVNALTRVDLASLPPATRPHFTVEKWPEFFRWLNEQPDNCTLVVDGLCSLLDQGYDCDFAMWVFDSCQRIIEGKAKKGAARLVVNLFLDDFSELLVRSLMRRSHYFFSFESLSSGSSTEVAGQLTVVPGHLHCQIQSDNSGTLQTQKLFKSVLLHYRVSDTTVEFFSPGQSRMVL</sequence>
<dbReference type="AlphaFoldDB" id="A0A9W8KUZ0"/>
<dbReference type="GO" id="GO:0033588">
    <property type="term" value="C:elongator holoenzyme complex"/>
    <property type="evidence" value="ECO:0007669"/>
    <property type="project" value="InterPro"/>
</dbReference>
<dbReference type="PANTHER" id="PTHR16184:SF6">
    <property type="entry name" value="ELONGATOR COMPLEX PROTEIN 6"/>
    <property type="match status" value="1"/>
</dbReference>
<evidence type="ECO:0000256" key="2">
    <source>
        <dbReference type="ARBA" id="ARBA00008837"/>
    </source>
</evidence>
<dbReference type="PANTHER" id="PTHR16184">
    <property type="entry name" value="ELONGATOR COMPLEX PROTEIN 6"/>
    <property type="match status" value="1"/>
</dbReference>
<comment type="similarity">
    <text evidence="2">Belongs to the ELP6 family.</text>
</comment>
<comment type="pathway">
    <text evidence="1">tRNA modification; 5-methoxycarbonylmethyl-2-thiouridine-tRNA biosynthesis.</text>
</comment>
<comment type="caution">
    <text evidence="3">The sequence shown here is derived from an EMBL/GenBank/DDBJ whole genome shotgun (WGS) entry which is preliminary data.</text>
</comment>
<dbReference type="Proteomes" id="UP001151518">
    <property type="component" value="Unassembled WGS sequence"/>
</dbReference>
<proteinExistence type="inferred from homology"/>
<dbReference type="Pfam" id="PF09807">
    <property type="entry name" value="ELP6"/>
    <property type="match status" value="1"/>
</dbReference>
<evidence type="ECO:0000256" key="1">
    <source>
        <dbReference type="ARBA" id="ARBA00005043"/>
    </source>
</evidence>
<gene>
    <name evidence="3" type="primary">ELP6</name>
    <name evidence="3" type="ORF">GGI25_006269</name>
</gene>
<evidence type="ECO:0000313" key="3">
    <source>
        <dbReference type="EMBL" id="KAJ2669072.1"/>
    </source>
</evidence>
<accession>A0A9W8KUZ0</accession>
<dbReference type="InterPro" id="IPR027417">
    <property type="entry name" value="P-loop_NTPase"/>
</dbReference>
<organism evidence="3 4">
    <name type="scientific">Coemansia spiralis</name>
    <dbReference type="NCBI Taxonomy" id="417178"/>
    <lineage>
        <taxon>Eukaryota</taxon>
        <taxon>Fungi</taxon>
        <taxon>Fungi incertae sedis</taxon>
        <taxon>Zoopagomycota</taxon>
        <taxon>Kickxellomycotina</taxon>
        <taxon>Kickxellomycetes</taxon>
        <taxon>Kickxellales</taxon>
        <taxon>Kickxellaceae</taxon>
        <taxon>Coemansia</taxon>
    </lineage>
</organism>